<evidence type="ECO:0000313" key="4">
    <source>
        <dbReference type="Proteomes" id="UP000239720"/>
    </source>
</evidence>
<dbReference type="InterPro" id="IPR009875">
    <property type="entry name" value="PilZ_domain"/>
</dbReference>
<keyword evidence="1" id="KW-0472">Membrane</keyword>
<reference evidence="3 4" key="1">
    <citation type="journal article" date="2018" name="Syst. Appl. Microbiol.">
        <title>Characterization and high-quality draft genome sequence of Herbivorax saccincola A7, an anaerobic, alkaliphilic, thermophilic, cellulolytic, and xylanolytic bacterium.</title>
        <authorList>
            <person name="Aikawa S."/>
            <person name="Baramee S."/>
            <person name="Sermsathanaswadi J."/>
            <person name="Thianheng P."/>
            <person name="Tachaapaikoon C."/>
            <person name="Shikata A."/>
            <person name="Waeonukul R."/>
            <person name="Pason P."/>
            <person name="Ratanakhanokchai K."/>
            <person name="Kosugi A."/>
        </authorList>
    </citation>
    <scope>NUCLEOTIDE SEQUENCE [LARGE SCALE GENOMIC DNA]</scope>
    <source>
        <strain evidence="3 4">A7</strain>
    </source>
</reference>
<feature type="transmembrane region" description="Helical" evidence="1">
    <location>
        <begin position="221"/>
        <end position="239"/>
    </location>
</feature>
<accession>A0A2S8RCG8</accession>
<dbReference type="GO" id="GO:0035438">
    <property type="term" value="F:cyclic-di-GMP binding"/>
    <property type="evidence" value="ECO:0007669"/>
    <property type="project" value="InterPro"/>
</dbReference>
<organism evidence="3 4">
    <name type="scientific">Acetivibrio saccincola</name>
    <dbReference type="NCBI Taxonomy" id="1677857"/>
    <lineage>
        <taxon>Bacteria</taxon>
        <taxon>Bacillati</taxon>
        <taxon>Bacillota</taxon>
        <taxon>Clostridia</taxon>
        <taxon>Eubacteriales</taxon>
        <taxon>Oscillospiraceae</taxon>
        <taxon>Acetivibrio</taxon>
    </lineage>
</organism>
<evidence type="ECO:0000313" key="3">
    <source>
        <dbReference type="EMBL" id="PQQ67478.1"/>
    </source>
</evidence>
<evidence type="ECO:0000256" key="1">
    <source>
        <dbReference type="SAM" id="Phobius"/>
    </source>
</evidence>
<name>A0A2S8RCG8_9FIRM</name>
<dbReference type="Proteomes" id="UP000239720">
    <property type="component" value="Unassembled WGS sequence"/>
</dbReference>
<evidence type="ECO:0000259" key="2">
    <source>
        <dbReference type="Pfam" id="PF07238"/>
    </source>
</evidence>
<keyword evidence="1" id="KW-1133">Transmembrane helix</keyword>
<dbReference type="SUPFAM" id="SSF141371">
    <property type="entry name" value="PilZ domain-like"/>
    <property type="match status" value="1"/>
</dbReference>
<dbReference type="AlphaFoldDB" id="A0A2S8RCG8"/>
<dbReference type="Gene3D" id="2.40.10.220">
    <property type="entry name" value="predicted glycosyltransferase like domains"/>
    <property type="match status" value="1"/>
</dbReference>
<sequence>MLRKIKPEQNRGITFCKVSIDNDATWIHGIITYINLEKKIAEIFLSARYFKNHLKEGQKILIKSFDNNNETLFSASITKKVISIRKQAITVNIDKVMSYHNKRRFERFYLNYPCKITYGDKEYIAILSDISLGGGMLFTDAEIDDHSIVCISIFISATLTINFIGKTVRKESAGNSELTYGIEILEIDEENNVLLAELINFLEEEKNNIAHEWRIFNMLKYSIYTISVIFIFVVIFFFFTNEAL</sequence>
<comment type="caution">
    <text evidence="3">The sequence shown here is derived from an EMBL/GenBank/DDBJ whole genome shotgun (WGS) entry which is preliminary data.</text>
</comment>
<feature type="domain" description="PilZ" evidence="2">
    <location>
        <begin position="101"/>
        <end position="199"/>
    </location>
</feature>
<gene>
    <name evidence="3" type="ORF">B9R14_12460</name>
</gene>
<dbReference type="EMBL" id="NEMB01000003">
    <property type="protein sequence ID" value="PQQ67478.1"/>
    <property type="molecule type" value="Genomic_DNA"/>
</dbReference>
<keyword evidence="1" id="KW-0812">Transmembrane</keyword>
<protein>
    <submittedName>
        <fullName evidence="3">Pilus assembly protein PilZ</fullName>
    </submittedName>
</protein>
<proteinExistence type="predicted"/>
<dbReference type="Pfam" id="PF07238">
    <property type="entry name" value="PilZ"/>
    <property type="match status" value="1"/>
</dbReference>